<dbReference type="OrthoDB" id="7183822at2"/>
<accession>A0A381CIK9</accession>
<sequence>MSYENFIGKQEKFTENINEKQVQKIVATLQSKQLKNGDALPYLWQWCFFNEALTPDKLGRDGHPKLGLDKNSFFPSFGEVNRMWAGGRFNFIAPLIIGEDATKITTIKKIQEKQGKSGKLTFVTLEHCYYQKEQLKIEEEQDIVYKQPAPPKLTSDVVAMNADYSEKMQPDSTLLFRYSALTFNGHKIHYDFPYATQVEGYHGLVIHGPLLATYMINCFVKNHPDKQIINYSYRGMHALCVPDSFAVESKIIDNNTAEVWINKNGFVAHSGTIHFK</sequence>
<evidence type="ECO:0000313" key="3">
    <source>
        <dbReference type="Proteomes" id="UP000352088"/>
    </source>
</evidence>
<evidence type="ECO:0000313" key="4">
    <source>
        <dbReference type="Proteomes" id="UP000557830"/>
    </source>
</evidence>
<dbReference type="GeneID" id="66544553"/>
<name>A0A381CIK9_CAMCO</name>
<dbReference type="PANTHER" id="PTHR28152">
    <property type="entry name" value="HYDROXYACYL-THIOESTER DEHYDRATASE TYPE 2, MITOCHONDRIAL"/>
    <property type="match status" value="1"/>
</dbReference>
<evidence type="ECO:0000313" key="2">
    <source>
        <dbReference type="EMBL" id="EAL6850489.1"/>
    </source>
</evidence>
<dbReference type="SUPFAM" id="SSF54637">
    <property type="entry name" value="Thioesterase/thiol ester dehydrase-isomerase"/>
    <property type="match status" value="1"/>
</dbReference>
<dbReference type="InterPro" id="IPR052741">
    <property type="entry name" value="Mitochondrial_HTD2"/>
</dbReference>
<dbReference type="STRING" id="195.ATE51_03328"/>
<gene>
    <name evidence="1" type="ORF">BU953_09025</name>
    <name evidence="2" type="ORF">DSX26_03290</name>
</gene>
<dbReference type="EMBL" id="AACQHW010000002">
    <property type="protein sequence ID" value="EAL6850489.1"/>
    <property type="molecule type" value="Genomic_DNA"/>
</dbReference>
<organism evidence="2 3">
    <name type="scientific">Campylobacter coli</name>
    <dbReference type="NCBI Taxonomy" id="195"/>
    <lineage>
        <taxon>Bacteria</taxon>
        <taxon>Pseudomonadati</taxon>
        <taxon>Campylobacterota</taxon>
        <taxon>Epsilonproteobacteria</taxon>
        <taxon>Campylobacterales</taxon>
        <taxon>Campylobacteraceae</taxon>
        <taxon>Campylobacter</taxon>
    </lineage>
</organism>
<reference evidence="2 3" key="1">
    <citation type="submission" date="2018-07" db="EMBL/GenBank/DDBJ databases">
        <authorList>
            <consortium name="NARMS: The National Antimicrobial Resistance Monitoring System"/>
        </authorList>
    </citation>
    <scope>NUCLEOTIDE SEQUENCE [LARGE SCALE GENOMIC DNA]</scope>
    <source>
        <strain evidence="2 3">CVM N17C548</strain>
        <strain evidence="1 4">FSIS1609200</strain>
    </source>
</reference>
<protein>
    <submittedName>
        <fullName evidence="2">Uncharacterized protein</fullName>
    </submittedName>
</protein>
<dbReference type="KEGG" id="ccof:VC76_02320"/>
<dbReference type="Proteomes" id="UP000557830">
    <property type="component" value="Unassembled WGS sequence"/>
</dbReference>
<dbReference type="Gene3D" id="3.10.129.10">
    <property type="entry name" value="Hotdog Thioesterase"/>
    <property type="match status" value="2"/>
</dbReference>
<dbReference type="InterPro" id="IPR029069">
    <property type="entry name" value="HotDog_dom_sf"/>
</dbReference>
<dbReference type="RefSeq" id="WP_002778444.1">
    <property type="nucleotide sequence ID" value="NZ_AANHVQ020000007.1"/>
</dbReference>
<dbReference type="AlphaFoldDB" id="A0A381CIK9"/>
<evidence type="ECO:0000313" key="1">
    <source>
        <dbReference type="EMBL" id="EAJ1077735.1"/>
    </source>
</evidence>
<dbReference type="PANTHER" id="PTHR28152:SF1">
    <property type="entry name" value="HYDROXYACYL-THIOESTER DEHYDRATASE TYPE 2, MITOCHONDRIAL"/>
    <property type="match status" value="1"/>
</dbReference>
<proteinExistence type="predicted"/>
<dbReference type="EMBL" id="AABUYW010000026">
    <property type="protein sequence ID" value="EAJ1077735.1"/>
    <property type="molecule type" value="Genomic_DNA"/>
</dbReference>
<dbReference type="Proteomes" id="UP000352088">
    <property type="component" value="Unassembled WGS sequence"/>
</dbReference>
<dbReference type="GO" id="GO:0019171">
    <property type="term" value="F:(3R)-hydroxyacyl-[acyl-carrier-protein] dehydratase activity"/>
    <property type="evidence" value="ECO:0007669"/>
    <property type="project" value="TreeGrafter"/>
</dbReference>
<comment type="caution">
    <text evidence="2">The sequence shown here is derived from an EMBL/GenBank/DDBJ whole genome shotgun (WGS) entry which is preliminary data.</text>
</comment>